<name>A0ABR1C5X0_NECAM</name>
<dbReference type="Proteomes" id="UP001303046">
    <property type="component" value="Unassembled WGS sequence"/>
</dbReference>
<keyword evidence="2" id="KW-1185">Reference proteome</keyword>
<proteinExistence type="predicted"/>
<comment type="caution">
    <text evidence="1">The sequence shown here is derived from an EMBL/GenBank/DDBJ whole genome shotgun (WGS) entry which is preliminary data.</text>
</comment>
<dbReference type="EMBL" id="JAVFWL010000002">
    <property type="protein sequence ID" value="KAK6732840.1"/>
    <property type="molecule type" value="Genomic_DNA"/>
</dbReference>
<gene>
    <name evidence="1" type="primary">Necator_chrII.g4714</name>
    <name evidence="1" type="ORF">RB195_016922</name>
</gene>
<reference evidence="1 2" key="1">
    <citation type="submission" date="2023-08" db="EMBL/GenBank/DDBJ databases">
        <title>A Necator americanus chromosomal reference genome.</title>
        <authorList>
            <person name="Ilik V."/>
            <person name="Petrzelkova K.J."/>
            <person name="Pardy F."/>
            <person name="Fuh T."/>
            <person name="Niatou-Singa F.S."/>
            <person name="Gouil Q."/>
            <person name="Baker L."/>
            <person name="Ritchie M.E."/>
            <person name="Jex A.R."/>
            <person name="Gazzola D."/>
            <person name="Li H."/>
            <person name="Toshio Fujiwara R."/>
            <person name="Zhan B."/>
            <person name="Aroian R.V."/>
            <person name="Pafco B."/>
            <person name="Schwarz E.M."/>
        </authorList>
    </citation>
    <scope>NUCLEOTIDE SEQUENCE [LARGE SCALE GENOMIC DNA]</scope>
    <source>
        <strain evidence="1 2">Aroian</strain>
        <tissue evidence="1">Whole animal</tissue>
    </source>
</reference>
<accession>A0ABR1C5X0</accession>
<protein>
    <submittedName>
        <fullName evidence="1">Uncharacterized protein</fullName>
    </submittedName>
</protein>
<organism evidence="1 2">
    <name type="scientific">Necator americanus</name>
    <name type="common">Human hookworm</name>
    <dbReference type="NCBI Taxonomy" id="51031"/>
    <lineage>
        <taxon>Eukaryota</taxon>
        <taxon>Metazoa</taxon>
        <taxon>Ecdysozoa</taxon>
        <taxon>Nematoda</taxon>
        <taxon>Chromadorea</taxon>
        <taxon>Rhabditida</taxon>
        <taxon>Rhabditina</taxon>
        <taxon>Rhabditomorpha</taxon>
        <taxon>Strongyloidea</taxon>
        <taxon>Ancylostomatidae</taxon>
        <taxon>Bunostominae</taxon>
        <taxon>Necator</taxon>
    </lineage>
</organism>
<evidence type="ECO:0000313" key="2">
    <source>
        <dbReference type="Proteomes" id="UP001303046"/>
    </source>
</evidence>
<sequence length="66" mass="7518">MVPSLHFKAGMLSVSIKIFHMRSLKEVLRSTLHAVKQITEEIKPQTVNQSSCHSARRNVNDVIIYV</sequence>
<evidence type="ECO:0000313" key="1">
    <source>
        <dbReference type="EMBL" id="KAK6732840.1"/>
    </source>
</evidence>